<dbReference type="SUPFAM" id="SSF51206">
    <property type="entry name" value="cAMP-binding domain-like"/>
    <property type="match status" value="1"/>
</dbReference>
<comment type="caution">
    <text evidence="8">The sequence shown here is derived from an EMBL/GenBank/DDBJ whole genome shotgun (WGS) entry which is preliminary data.</text>
</comment>
<keyword evidence="1" id="KW-0805">Transcription regulation</keyword>
<dbReference type="EMBL" id="VCIA01000001">
    <property type="protein sequence ID" value="TMN21516.1"/>
    <property type="molecule type" value="Genomic_DNA"/>
</dbReference>
<dbReference type="GO" id="GO:0005829">
    <property type="term" value="C:cytosol"/>
    <property type="evidence" value="ECO:0007669"/>
    <property type="project" value="TreeGrafter"/>
</dbReference>
<proteinExistence type="predicted"/>
<dbReference type="Pfam" id="PF13545">
    <property type="entry name" value="HTH_Crp_2"/>
    <property type="match status" value="1"/>
</dbReference>
<dbReference type="RefSeq" id="WP_138601998.1">
    <property type="nucleotide sequence ID" value="NZ_VCIA01000001.1"/>
</dbReference>
<name>A0A549YEW7_9BACI</name>
<dbReference type="InterPro" id="IPR050397">
    <property type="entry name" value="Env_Response_Regulators"/>
</dbReference>
<dbReference type="PROSITE" id="PS51063">
    <property type="entry name" value="HTH_CRP_2"/>
    <property type="match status" value="1"/>
</dbReference>
<dbReference type="PROSITE" id="PS50042">
    <property type="entry name" value="CNMP_BINDING_3"/>
    <property type="match status" value="1"/>
</dbReference>
<accession>A0A5S3QM02</accession>
<dbReference type="GO" id="GO:0003700">
    <property type="term" value="F:DNA-binding transcription factor activity"/>
    <property type="evidence" value="ECO:0007669"/>
    <property type="project" value="TreeGrafter"/>
</dbReference>
<feature type="domain" description="HTH crp-type" evidence="6">
    <location>
        <begin position="147"/>
        <end position="220"/>
    </location>
</feature>
<evidence type="ECO:0000256" key="2">
    <source>
        <dbReference type="ARBA" id="ARBA00023125"/>
    </source>
</evidence>
<dbReference type="InterPro" id="IPR018490">
    <property type="entry name" value="cNMP-bd_dom_sf"/>
</dbReference>
<dbReference type="Pfam" id="PF00027">
    <property type="entry name" value="cNMP_binding"/>
    <property type="match status" value="1"/>
</dbReference>
<dbReference type="SUPFAM" id="SSF46785">
    <property type="entry name" value="Winged helix' DNA-binding domain"/>
    <property type="match status" value="1"/>
</dbReference>
<organism evidence="8 10">
    <name type="scientific">Lentibacillus cibarius</name>
    <dbReference type="NCBI Taxonomy" id="2583219"/>
    <lineage>
        <taxon>Bacteria</taxon>
        <taxon>Bacillati</taxon>
        <taxon>Bacillota</taxon>
        <taxon>Bacilli</taxon>
        <taxon>Bacillales</taxon>
        <taxon>Bacillaceae</taxon>
        <taxon>Lentibacillus</taxon>
    </lineage>
</organism>
<keyword evidence="10" id="KW-1185">Reference proteome</keyword>
<keyword evidence="2" id="KW-0238">DNA-binding</keyword>
<dbReference type="PANTHER" id="PTHR24567">
    <property type="entry name" value="CRP FAMILY TRANSCRIPTIONAL REGULATORY PROTEIN"/>
    <property type="match status" value="1"/>
</dbReference>
<dbReference type="Gene3D" id="2.60.120.10">
    <property type="entry name" value="Jelly Rolls"/>
    <property type="match status" value="1"/>
</dbReference>
<evidence type="ECO:0000256" key="1">
    <source>
        <dbReference type="ARBA" id="ARBA00023015"/>
    </source>
</evidence>
<dbReference type="CDD" id="cd00038">
    <property type="entry name" value="CAP_ED"/>
    <property type="match status" value="1"/>
</dbReference>
<evidence type="ECO:0000259" key="5">
    <source>
        <dbReference type="PROSITE" id="PS50042"/>
    </source>
</evidence>
<dbReference type="InterPro" id="IPR014710">
    <property type="entry name" value="RmlC-like_jellyroll"/>
</dbReference>
<reference evidence="7 9" key="1">
    <citation type="submission" date="2019-05" db="EMBL/GenBank/DDBJ databases">
        <title>Genomic analysis of Lentibacillus sp. NKC220-2.</title>
        <authorList>
            <person name="Oh Y.J."/>
        </authorList>
    </citation>
    <scope>NUCLEOTIDE SEQUENCE [LARGE SCALE GENOMIC DNA]</scope>
    <source>
        <strain evidence="7 9">NKC220-2</strain>
    </source>
</reference>
<evidence type="ECO:0000313" key="10">
    <source>
        <dbReference type="Proteomes" id="UP000319280"/>
    </source>
</evidence>
<evidence type="ECO:0000256" key="3">
    <source>
        <dbReference type="ARBA" id="ARBA00023159"/>
    </source>
</evidence>
<evidence type="ECO:0000256" key="4">
    <source>
        <dbReference type="ARBA" id="ARBA00023163"/>
    </source>
</evidence>
<dbReference type="SMART" id="SM00100">
    <property type="entry name" value="cNMP"/>
    <property type="match status" value="1"/>
</dbReference>
<gene>
    <name evidence="7" type="ORF">FFL34_04880</name>
    <name evidence="8" type="ORF">FH966_01035</name>
</gene>
<dbReference type="InterPro" id="IPR012318">
    <property type="entry name" value="HTH_CRP"/>
</dbReference>
<dbReference type="Gene3D" id="1.10.10.10">
    <property type="entry name" value="Winged helix-like DNA-binding domain superfamily/Winged helix DNA-binding domain"/>
    <property type="match status" value="1"/>
</dbReference>
<feature type="domain" description="Cyclic nucleotide-binding" evidence="5">
    <location>
        <begin position="13"/>
        <end position="116"/>
    </location>
</feature>
<dbReference type="AlphaFoldDB" id="A0A549YEW7"/>
<sequence length="227" mass="27020">MSKLEEELTDFDFLSFFSDDELKRFKLVLNRRTYKKNQQLFAEGDKRGKFFFLKKGYIKLEKTNQEANMLYINYVKPNELFPYVGLFTEENYRYSAYALTDVSVYYLPVTEFESLIRYNTEQLMLVIKKLDQLTKRHQDRLQTVSTNFASDRVEQALNYLVQNFSVNQGDCLVIDIPMTMTELAKLSSTSRETVSQVFKKLKCDGIMTLNKRQITIHNWKYFREKNI</sequence>
<evidence type="ECO:0000313" key="7">
    <source>
        <dbReference type="EMBL" id="TMN21516.1"/>
    </source>
</evidence>
<dbReference type="InterPro" id="IPR000595">
    <property type="entry name" value="cNMP-bd_dom"/>
</dbReference>
<dbReference type="PANTHER" id="PTHR24567:SF74">
    <property type="entry name" value="HTH-TYPE TRANSCRIPTIONAL REGULATOR ARCR"/>
    <property type="match status" value="1"/>
</dbReference>
<accession>A0A549YEW7</accession>
<dbReference type="SMART" id="SM00419">
    <property type="entry name" value="HTH_CRP"/>
    <property type="match status" value="1"/>
</dbReference>
<keyword evidence="4" id="KW-0804">Transcription</keyword>
<evidence type="ECO:0000259" key="6">
    <source>
        <dbReference type="PROSITE" id="PS51063"/>
    </source>
</evidence>
<evidence type="ECO:0000313" key="9">
    <source>
        <dbReference type="Proteomes" id="UP000306980"/>
    </source>
</evidence>
<dbReference type="EMBL" id="VJMZ01000001">
    <property type="protein sequence ID" value="TRM10415.1"/>
    <property type="molecule type" value="Genomic_DNA"/>
</dbReference>
<dbReference type="InterPro" id="IPR036390">
    <property type="entry name" value="WH_DNA-bd_sf"/>
</dbReference>
<dbReference type="OrthoDB" id="9810708at2"/>
<dbReference type="GO" id="GO:0003677">
    <property type="term" value="F:DNA binding"/>
    <property type="evidence" value="ECO:0007669"/>
    <property type="project" value="UniProtKB-KW"/>
</dbReference>
<keyword evidence="3" id="KW-0010">Activator</keyword>
<protein>
    <submittedName>
        <fullName evidence="8">Crp/Fnr family transcriptional regulator</fullName>
    </submittedName>
</protein>
<dbReference type="Proteomes" id="UP000306980">
    <property type="component" value="Unassembled WGS sequence"/>
</dbReference>
<dbReference type="Proteomes" id="UP000319280">
    <property type="component" value="Unassembled WGS sequence"/>
</dbReference>
<evidence type="ECO:0000313" key="8">
    <source>
        <dbReference type="EMBL" id="TRM10415.1"/>
    </source>
</evidence>
<reference evidence="8 10" key="2">
    <citation type="submission" date="2019-07" db="EMBL/GenBank/DDBJ databases">
        <title>Genomic analysis of Lentibacillus sp. NKC851-2.</title>
        <authorList>
            <person name="Oh Y.J."/>
        </authorList>
    </citation>
    <scope>NUCLEOTIDE SEQUENCE [LARGE SCALE GENOMIC DNA]</scope>
    <source>
        <strain evidence="8 10">NKC851-2</strain>
    </source>
</reference>
<dbReference type="InterPro" id="IPR036388">
    <property type="entry name" value="WH-like_DNA-bd_sf"/>
</dbReference>